<proteinExistence type="predicted"/>
<name>A0A383AEY0_9ZZZZ</name>
<dbReference type="EMBL" id="UINC01191478">
    <property type="protein sequence ID" value="SVE06149.1"/>
    <property type="molecule type" value="Genomic_DNA"/>
</dbReference>
<sequence>MAEHNYQIIKRFGPSIFKIKIPSEIVDKLNIYVDSLIKDQEKSKKLNYGEHLVGDVTQEFLLEKKTITETGWLNFLSTCTQKWIEVETGKKLSKFTLKQSWIVRQFKNEYNPTHWHGGHISGAGFLKLPKNLGKHKQSKENREYRGGNLQLIHGSRMFLCHSTYNIIPEVGDFYF</sequence>
<dbReference type="Gene3D" id="2.60.120.620">
    <property type="entry name" value="q2cbj1_9rhob like domain"/>
    <property type="match status" value="1"/>
</dbReference>
<accession>A0A383AEY0</accession>
<evidence type="ECO:0000313" key="1">
    <source>
        <dbReference type="EMBL" id="SVE06149.1"/>
    </source>
</evidence>
<feature type="non-terminal residue" evidence="1">
    <location>
        <position position="175"/>
    </location>
</feature>
<organism evidence="1">
    <name type="scientific">marine metagenome</name>
    <dbReference type="NCBI Taxonomy" id="408172"/>
    <lineage>
        <taxon>unclassified sequences</taxon>
        <taxon>metagenomes</taxon>
        <taxon>ecological metagenomes</taxon>
    </lineage>
</organism>
<dbReference type="AlphaFoldDB" id="A0A383AEY0"/>
<gene>
    <name evidence="1" type="ORF">METZ01_LOCUS459003</name>
</gene>
<protein>
    <submittedName>
        <fullName evidence="1">Uncharacterized protein</fullName>
    </submittedName>
</protein>
<reference evidence="1" key="1">
    <citation type="submission" date="2018-05" db="EMBL/GenBank/DDBJ databases">
        <authorList>
            <person name="Lanie J.A."/>
            <person name="Ng W.-L."/>
            <person name="Kazmierczak K.M."/>
            <person name="Andrzejewski T.M."/>
            <person name="Davidsen T.M."/>
            <person name="Wayne K.J."/>
            <person name="Tettelin H."/>
            <person name="Glass J.I."/>
            <person name="Rusch D."/>
            <person name="Podicherti R."/>
            <person name="Tsui H.-C.T."/>
            <person name="Winkler M.E."/>
        </authorList>
    </citation>
    <scope>NUCLEOTIDE SEQUENCE</scope>
</reference>